<evidence type="ECO:0000313" key="3">
    <source>
        <dbReference type="Proteomes" id="UP001596020"/>
    </source>
</evidence>
<gene>
    <name evidence="2" type="ORF">ACFO3G_00870</name>
</gene>
<dbReference type="PROSITE" id="PS51257">
    <property type="entry name" value="PROKAR_LIPOPROTEIN"/>
    <property type="match status" value="1"/>
</dbReference>
<keyword evidence="3" id="KW-1185">Reference proteome</keyword>
<dbReference type="EMBL" id="JBHSGO010000011">
    <property type="protein sequence ID" value="MFC4665185.1"/>
    <property type="molecule type" value="Genomic_DNA"/>
</dbReference>
<sequence>MKLNKSIIGLFLFASCLTVGAQEKFDLKLGLKSKVTQTEESSKSNVISINAMGQEMKMISIEQSNRMISYKPLADGNIEVTSSIMSMKMTQDASSMGQGVMIISSEDQENDNNKMLKALVKHPIKYVITPAGDIVKAPDVTEYYKAVKKVLGSSLSAKIFVEKMVSLDAQFYPTTQIAVGESWTPSESKNCEVVCDGKTYTKKTEANLTYTLKEATQDKFVVLVNKKIKEDLQGVPLMGTASEEIVVNRSTGLIESVTSKEEAKGNAQGASFVLTGGGSSLYKTK</sequence>
<evidence type="ECO:0000256" key="1">
    <source>
        <dbReference type="SAM" id="SignalP"/>
    </source>
</evidence>
<dbReference type="InterPro" id="IPR046230">
    <property type="entry name" value="DUF6263"/>
</dbReference>
<reference evidence="3" key="1">
    <citation type="journal article" date="2019" name="Int. J. Syst. Evol. Microbiol.">
        <title>The Global Catalogue of Microorganisms (GCM) 10K type strain sequencing project: providing services to taxonomists for standard genome sequencing and annotation.</title>
        <authorList>
            <consortium name="The Broad Institute Genomics Platform"/>
            <consortium name="The Broad Institute Genome Sequencing Center for Infectious Disease"/>
            <person name="Wu L."/>
            <person name="Ma J."/>
        </authorList>
    </citation>
    <scope>NUCLEOTIDE SEQUENCE [LARGE SCALE GENOMIC DNA]</scope>
    <source>
        <strain evidence="3">CGMCC 4.7357</strain>
    </source>
</reference>
<comment type="caution">
    <text evidence="2">The sequence shown here is derived from an EMBL/GenBank/DDBJ whole genome shotgun (WGS) entry which is preliminary data.</text>
</comment>
<proteinExistence type="predicted"/>
<protein>
    <submittedName>
        <fullName evidence="2">DUF6263 family protein</fullName>
    </submittedName>
</protein>
<dbReference type="RefSeq" id="WP_380077095.1">
    <property type="nucleotide sequence ID" value="NZ_JBHSGO010000011.1"/>
</dbReference>
<dbReference type="Pfam" id="PF19777">
    <property type="entry name" value="DUF6263"/>
    <property type="match status" value="1"/>
</dbReference>
<accession>A0ABV9K4X0</accession>
<organism evidence="2 3">
    <name type="scientific">Falsiporphyromonas endometrii</name>
    <dbReference type="NCBI Taxonomy" id="1387297"/>
    <lineage>
        <taxon>Bacteria</taxon>
        <taxon>Pseudomonadati</taxon>
        <taxon>Bacteroidota</taxon>
        <taxon>Bacteroidia</taxon>
        <taxon>Bacteroidales</taxon>
        <taxon>Porphyromonadaceae</taxon>
        <taxon>Falsiporphyromonas</taxon>
    </lineage>
</organism>
<feature type="signal peptide" evidence="1">
    <location>
        <begin position="1"/>
        <end position="21"/>
    </location>
</feature>
<evidence type="ECO:0000313" key="2">
    <source>
        <dbReference type="EMBL" id="MFC4665185.1"/>
    </source>
</evidence>
<name>A0ABV9K4X0_9PORP</name>
<dbReference type="Proteomes" id="UP001596020">
    <property type="component" value="Unassembled WGS sequence"/>
</dbReference>
<keyword evidence="1" id="KW-0732">Signal</keyword>
<feature type="chain" id="PRO_5046320811" evidence="1">
    <location>
        <begin position="22"/>
        <end position="285"/>
    </location>
</feature>